<dbReference type="PANTHER" id="PTHR46268">
    <property type="entry name" value="STRESS RESPONSE PROTEIN NHAX"/>
    <property type="match status" value="1"/>
</dbReference>
<evidence type="ECO:0000259" key="2">
    <source>
        <dbReference type="Pfam" id="PF00582"/>
    </source>
</evidence>
<proteinExistence type="inferred from homology"/>
<dbReference type="Gene3D" id="3.40.50.620">
    <property type="entry name" value="HUPs"/>
    <property type="match status" value="2"/>
</dbReference>
<dbReference type="OrthoDB" id="9788959at2"/>
<dbReference type="Pfam" id="PF00582">
    <property type="entry name" value="Usp"/>
    <property type="match status" value="2"/>
</dbReference>
<dbReference type="InterPro" id="IPR006015">
    <property type="entry name" value="Universal_stress_UspA"/>
</dbReference>
<evidence type="ECO:0000313" key="3">
    <source>
        <dbReference type="EMBL" id="TXD70741.1"/>
    </source>
</evidence>
<dbReference type="EMBL" id="VORU01000001">
    <property type="protein sequence ID" value="TXD70741.1"/>
    <property type="molecule type" value="Genomic_DNA"/>
</dbReference>
<dbReference type="CDD" id="cd00293">
    <property type="entry name" value="USP-like"/>
    <property type="match status" value="2"/>
</dbReference>
<dbReference type="InterPro" id="IPR006016">
    <property type="entry name" value="UspA"/>
</dbReference>
<comment type="caution">
    <text evidence="3">The sequence shown here is derived from an EMBL/GenBank/DDBJ whole genome shotgun (WGS) entry which is preliminary data.</text>
</comment>
<dbReference type="Proteomes" id="UP000321945">
    <property type="component" value="Unassembled WGS sequence"/>
</dbReference>
<protein>
    <submittedName>
        <fullName evidence="3">Universal stress protein</fullName>
    </submittedName>
</protein>
<feature type="domain" description="UspA" evidence="2">
    <location>
        <begin position="1"/>
        <end position="143"/>
    </location>
</feature>
<dbReference type="PRINTS" id="PR01438">
    <property type="entry name" value="UNVRSLSTRESS"/>
</dbReference>
<gene>
    <name evidence="3" type="ORF">ESV24_01200</name>
</gene>
<feature type="domain" description="UspA" evidence="2">
    <location>
        <begin position="151"/>
        <end position="276"/>
    </location>
</feature>
<comment type="similarity">
    <text evidence="1">Belongs to the universal stress protein A family.</text>
</comment>
<organism evidence="3 4">
    <name type="scientific">Aequorivita lipolytica</name>
    <dbReference type="NCBI Taxonomy" id="153267"/>
    <lineage>
        <taxon>Bacteria</taxon>
        <taxon>Pseudomonadati</taxon>
        <taxon>Bacteroidota</taxon>
        <taxon>Flavobacteriia</taxon>
        <taxon>Flavobacteriales</taxon>
        <taxon>Flavobacteriaceae</taxon>
        <taxon>Aequorivita</taxon>
    </lineage>
</organism>
<dbReference type="PANTHER" id="PTHR46268:SF6">
    <property type="entry name" value="UNIVERSAL STRESS PROTEIN UP12"/>
    <property type="match status" value="1"/>
</dbReference>
<sequence length="277" mass="31182">MKNILVPTDFSDNCNKAAKLAIELAALFNSEIHFLHQLNTPVNWVKLDKTEEHNYPKTVAEIGVAKSKLRALDIEAEHKGLKSRTFLEFVSDDEAITAHSQNFHHDFIITGSKGVRKGFLDQLLGSNAQKIIRNARVPILVVKEDTVTFPFKNIVFVSDFKEDISTAFEGIVNIAEKCNAKIHLLNINTASDFNSVENGLQSIKDFSKHFPKLENYEMHVYNEPNVLSGIEKFEDSNDADLIVMYTHSRKGLSSIFSKSIAENVTNHSKKPVMTVHL</sequence>
<dbReference type="InterPro" id="IPR014729">
    <property type="entry name" value="Rossmann-like_a/b/a_fold"/>
</dbReference>
<evidence type="ECO:0000256" key="1">
    <source>
        <dbReference type="ARBA" id="ARBA00008791"/>
    </source>
</evidence>
<name>A0A5C6YTB0_9FLAO</name>
<accession>A0A5C6YTB0</accession>
<evidence type="ECO:0000313" key="4">
    <source>
        <dbReference type="Proteomes" id="UP000321945"/>
    </source>
</evidence>
<reference evidence="3 4" key="1">
    <citation type="submission" date="2019-08" db="EMBL/GenBank/DDBJ databases">
        <title>Genome of Aequorivita lipolytica Y10-2 (type strain).</title>
        <authorList>
            <person name="Bowman J.P."/>
        </authorList>
    </citation>
    <scope>NUCLEOTIDE SEQUENCE [LARGE SCALE GENOMIC DNA]</scope>
    <source>
        <strain evidence="3 4">Y10-2</strain>
    </source>
</reference>
<keyword evidence="4" id="KW-1185">Reference proteome</keyword>
<dbReference type="SUPFAM" id="SSF52402">
    <property type="entry name" value="Adenine nucleotide alpha hydrolases-like"/>
    <property type="match status" value="2"/>
</dbReference>
<dbReference type="AlphaFoldDB" id="A0A5C6YTB0"/>
<dbReference type="RefSeq" id="WP_111813630.1">
    <property type="nucleotide sequence ID" value="NZ_CBCRZQ010000001.1"/>
</dbReference>